<dbReference type="KEGG" id="alm:AO498_04000"/>
<dbReference type="EMBL" id="CP012836">
    <property type="protein sequence ID" value="AMQ55554.1"/>
    <property type="molecule type" value="Genomic_DNA"/>
</dbReference>
<dbReference type="STRING" id="1727163.AO498_04000"/>
<proteinExistence type="predicted"/>
<feature type="region of interest" description="Disordered" evidence="1">
    <location>
        <begin position="1"/>
        <end position="25"/>
    </location>
</feature>
<dbReference type="AlphaFoldDB" id="A0A142EK99"/>
<name>A0A142EK99_9BACT</name>
<reference evidence="2 3" key="2">
    <citation type="journal article" date="2016" name="Genome Announc.">
        <title>Complete Genome Sequence of Algoriphagus sp. Strain M8-2, Isolated from a Brackish Lake.</title>
        <authorList>
            <person name="Muraguchi Y."/>
            <person name="Kushimoto K."/>
            <person name="Ohtsubo Y."/>
            <person name="Suzuki T."/>
            <person name="Dohra H."/>
            <person name="Kimbara K."/>
            <person name="Shintani M."/>
        </authorList>
    </citation>
    <scope>NUCLEOTIDE SEQUENCE [LARGE SCALE GENOMIC DNA]</scope>
    <source>
        <strain evidence="2 3">M8-2</strain>
    </source>
</reference>
<feature type="compositionally biased region" description="Polar residues" evidence="1">
    <location>
        <begin position="7"/>
        <end position="24"/>
    </location>
</feature>
<dbReference type="Proteomes" id="UP000073816">
    <property type="component" value="Chromosome"/>
</dbReference>
<keyword evidence="3" id="KW-1185">Reference proteome</keyword>
<dbReference type="PATRIC" id="fig|1727163.4.peg.832"/>
<protein>
    <submittedName>
        <fullName evidence="2">Uncharacterized protein</fullName>
    </submittedName>
</protein>
<evidence type="ECO:0000313" key="2">
    <source>
        <dbReference type="EMBL" id="AMQ55554.1"/>
    </source>
</evidence>
<accession>A0A142EK99</accession>
<evidence type="ECO:0000313" key="3">
    <source>
        <dbReference type="Proteomes" id="UP000073816"/>
    </source>
</evidence>
<evidence type="ECO:0000256" key="1">
    <source>
        <dbReference type="SAM" id="MobiDB-lite"/>
    </source>
</evidence>
<organism evidence="2 3">
    <name type="scientific">Algoriphagus sanaruensis</name>
    <dbReference type="NCBI Taxonomy" id="1727163"/>
    <lineage>
        <taxon>Bacteria</taxon>
        <taxon>Pseudomonadati</taxon>
        <taxon>Bacteroidota</taxon>
        <taxon>Cytophagia</taxon>
        <taxon>Cytophagales</taxon>
        <taxon>Cyclobacteriaceae</taxon>
        <taxon>Algoriphagus</taxon>
    </lineage>
</organism>
<reference evidence="3" key="1">
    <citation type="submission" date="2015-09" db="EMBL/GenBank/DDBJ databases">
        <title>Complete sequence of Algoriphagus sp. M8-2.</title>
        <authorList>
            <person name="Shintani M."/>
        </authorList>
    </citation>
    <scope>NUCLEOTIDE SEQUENCE [LARGE SCALE GENOMIC DNA]</scope>
    <source>
        <strain evidence="3">M8-2</strain>
    </source>
</reference>
<sequence length="76" mass="8666">MFVYSCGGNSSKESSETYQESSSPCDDMVSYNRGVNTGRANKNLWADCNYFWELDNDGNMSKDCYCKGYETIKKEL</sequence>
<gene>
    <name evidence="2" type="ORF">AO498_04000</name>
</gene>